<proteinExistence type="predicted"/>
<dbReference type="EMBL" id="FSRE01000003">
    <property type="protein sequence ID" value="SIO04664.1"/>
    <property type="molecule type" value="Genomic_DNA"/>
</dbReference>
<name>A0A1N6GAZ2_9GAMM</name>
<sequence>MINGINEGLQSALQSVVPKNEEAREAPAQQRVEREAEGVKVSLGQTQQAQESKAVEDYRALAQKATLAKSQVEDQQAEQQQRTLTRDQAFLAAAAVRNNG</sequence>
<reference evidence="2 3" key="1">
    <citation type="submission" date="2016-11" db="EMBL/GenBank/DDBJ databases">
        <authorList>
            <person name="Jaros S."/>
            <person name="Januszkiewicz K."/>
            <person name="Wedrychowicz H."/>
        </authorList>
    </citation>
    <scope>NUCLEOTIDE SEQUENCE [LARGE SCALE GENOMIC DNA]</scope>
    <source>
        <strain evidence="2 3">DSM 17737</strain>
    </source>
</reference>
<protein>
    <submittedName>
        <fullName evidence="2">Uncharacterized protein</fullName>
    </submittedName>
</protein>
<dbReference type="AlphaFoldDB" id="A0A1N6GAZ2"/>
<evidence type="ECO:0000256" key="1">
    <source>
        <dbReference type="SAM" id="MobiDB-lite"/>
    </source>
</evidence>
<dbReference type="STRING" id="364032.SAMN05443662_1265"/>
<feature type="region of interest" description="Disordered" evidence="1">
    <location>
        <begin position="1"/>
        <end position="52"/>
    </location>
</feature>
<accession>A0A1N6GAZ2</accession>
<keyword evidence="3" id="KW-1185">Reference proteome</keyword>
<organism evidence="2 3">
    <name type="scientific">Sulfurivirga caldicuralii</name>
    <dbReference type="NCBI Taxonomy" id="364032"/>
    <lineage>
        <taxon>Bacteria</taxon>
        <taxon>Pseudomonadati</taxon>
        <taxon>Pseudomonadota</taxon>
        <taxon>Gammaproteobacteria</taxon>
        <taxon>Thiotrichales</taxon>
        <taxon>Piscirickettsiaceae</taxon>
        <taxon>Sulfurivirga</taxon>
    </lineage>
</organism>
<feature type="compositionally biased region" description="Basic and acidic residues" evidence="1">
    <location>
        <begin position="19"/>
        <end position="38"/>
    </location>
</feature>
<evidence type="ECO:0000313" key="2">
    <source>
        <dbReference type="EMBL" id="SIO04664.1"/>
    </source>
</evidence>
<evidence type="ECO:0000313" key="3">
    <source>
        <dbReference type="Proteomes" id="UP000198461"/>
    </source>
</evidence>
<dbReference type="RefSeq" id="WP_074201550.1">
    <property type="nucleotide sequence ID" value="NZ_FSRE01000003.1"/>
</dbReference>
<gene>
    <name evidence="2" type="ORF">SAMN05443662_1265</name>
</gene>
<dbReference type="Proteomes" id="UP000198461">
    <property type="component" value="Unassembled WGS sequence"/>
</dbReference>